<evidence type="ECO:0000256" key="2">
    <source>
        <dbReference type="ARBA" id="ARBA00022598"/>
    </source>
</evidence>
<accession>A0A4S2F393</accession>
<dbReference type="AlphaFoldDB" id="A0A4S2F393"/>
<comment type="caution">
    <text evidence="10">The sequence shown here is derived from an EMBL/GenBank/DDBJ whole genome shotgun (WGS) entry which is preliminary data.</text>
</comment>
<dbReference type="GO" id="GO:0005524">
    <property type="term" value="F:ATP binding"/>
    <property type="evidence" value="ECO:0007669"/>
    <property type="project" value="UniProtKB-KW"/>
</dbReference>
<proteinExistence type="inferred from homology"/>
<dbReference type="InterPro" id="IPR036651">
    <property type="entry name" value="Gln_synt_N_sf"/>
</dbReference>
<evidence type="ECO:0000256" key="5">
    <source>
        <dbReference type="ARBA" id="ARBA00022840"/>
    </source>
</evidence>
<reference evidence="10 11" key="1">
    <citation type="submission" date="2019-04" db="EMBL/GenBank/DDBJ databases">
        <title>Microbes associate with the intestines of laboratory mice.</title>
        <authorList>
            <person name="Navarre W."/>
            <person name="Wong E."/>
            <person name="Huang K."/>
            <person name="Tropini C."/>
            <person name="Ng K."/>
            <person name="Yu B."/>
        </authorList>
    </citation>
    <scope>NUCLEOTIDE SEQUENCE [LARGE SCALE GENOMIC DNA]</scope>
    <source>
        <strain evidence="10 11">NM07_P-09</strain>
    </source>
</reference>
<dbReference type="PROSITE" id="PS51986">
    <property type="entry name" value="GS_BETA_GRASP"/>
    <property type="match status" value="1"/>
</dbReference>
<dbReference type="Proteomes" id="UP000310263">
    <property type="component" value="Unassembled WGS sequence"/>
</dbReference>
<evidence type="ECO:0000259" key="9">
    <source>
        <dbReference type="PROSITE" id="PS51987"/>
    </source>
</evidence>
<keyword evidence="11" id="KW-1185">Reference proteome</keyword>
<evidence type="ECO:0000256" key="7">
    <source>
        <dbReference type="RuleBase" id="RU000384"/>
    </source>
</evidence>
<evidence type="ECO:0000256" key="1">
    <source>
        <dbReference type="ARBA" id="ARBA00009897"/>
    </source>
</evidence>
<dbReference type="GO" id="GO:0046872">
    <property type="term" value="F:metal ion binding"/>
    <property type="evidence" value="ECO:0007669"/>
    <property type="project" value="UniProtKB-KW"/>
</dbReference>
<gene>
    <name evidence="10" type="ORF">E5334_02715</name>
</gene>
<dbReference type="PROSITE" id="PS51987">
    <property type="entry name" value="GS_CATALYTIC"/>
    <property type="match status" value="1"/>
</dbReference>
<dbReference type="InterPro" id="IPR014746">
    <property type="entry name" value="Gln_synth/guanido_kin_cat_dom"/>
</dbReference>
<dbReference type="InterPro" id="IPR008147">
    <property type="entry name" value="Gln_synt_N"/>
</dbReference>
<dbReference type="Gene3D" id="3.10.20.70">
    <property type="entry name" value="Glutamine synthetase, N-terminal domain"/>
    <property type="match status" value="1"/>
</dbReference>
<evidence type="ECO:0000256" key="4">
    <source>
        <dbReference type="ARBA" id="ARBA00022741"/>
    </source>
</evidence>
<sequence>MSNSSKDIDYVLRTVEERDVRFVRLWFTDVLGNIKAFAISPEDLEEAFEEGIGFDGSSVDGFSSILESDMLAFPDASTFQFLPWRPSTNAVARIFCDILTPDRQSFEGDPRACLMRVFRLANDRGFVPNIGPELEFIYSETGAVPVPLDNAGYFDYAPTNSSRELRRDTVLSLERLSIPVEYSYHAMGPSQNGLSLRYSEAVTAADNIMTARFAIKQVAQNYGFYASFMPKPLQGRPGSGMFLQESLFDSDGENVFWGATDTLYHLSDIAHCYIAGLIKYAPEYMLLTNPTVNSYKRLVPGGEAPTFATWGRRNRNALVRVPMHKPGKHQSTRLELRVPDPSANPYHAIAASVLAGLKGIEEGLELPPEYTADLGSSPAELAAAGFERLPRNLGEAIESFRHSTLMREMLGDRTFDFLVAEKSREWDSYNASVTDWEIKKYYGGY</sequence>
<dbReference type="RefSeq" id="WP_136012054.1">
    <property type="nucleotide sequence ID" value="NZ_SRYE01000001.1"/>
</dbReference>
<evidence type="ECO:0000313" key="11">
    <source>
        <dbReference type="Proteomes" id="UP000310263"/>
    </source>
</evidence>
<protein>
    <submittedName>
        <fullName evidence="10">Glutamine synthetase</fullName>
    </submittedName>
</protein>
<dbReference type="PANTHER" id="PTHR43785">
    <property type="entry name" value="GAMMA-GLUTAMYLPUTRESCINE SYNTHETASE"/>
    <property type="match status" value="1"/>
</dbReference>
<dbReference type="SUPFAM" id="SSF55931">
    <property type="entry name" value="Glutamine synthetase/guanido kinase"/>
    <property type="match status" value="1"/>
</dbReference>
<dbReference type="Gene3D" id="3.30.590.10">
    <property type="entry name" value="Glutamine synthetase/guanido kinase, catalytic domain"/>
    <property type="match status" value="1"/>
</dbReference>
<dbReference type="Pfam" id="PF00120">
    <property type="entry name" value="Gln-synt_C"/>
    <property type="match status" value="1"/>
</dbReference>
<dbReference type="GO" id="GO:0004356">
    <property type="term" value="F:glutamine synthetase activity"/>
    <property type="evidence" value="ECO:0007669"/>
    <property type="project" value="InterPro"/>
</dbReference>
<dbReference type="SUPFAM" id="SSF54368">
    <property type="entry name" value="Glutamine synthetase, N-terminal domain"/>
    <property type="match status" value="1"/>
</dbReference>
<keyword evidence="3" id="KW-0479">Metal-binding</keyword>
<feature type="domain" description="GS beta-grasp" evidence="8">
    <location>
        <begin position="18"/>
        <end position="103"/>
    </location>
</feature>
<dbReference type="OrthoDB" id="9807095at2"/>
<evidence type="ECO:0000256" key="6">
    <source>
        <dbReference type="PROSITE-ProRule" id="PRU01330"/>
    </source>
</evidence>
<keyword evidence="2" id="KW-0436">Ligase</keyword>
<dbReference type="EMBL" id="SRYE01000001">
    <property type="protein sequence ID" value="TGY63428.1"/>
    <property type="molecule type" value="Genomic_DNA"/>
</dbReference>
<dbReference type="GO" id="GO:0006542">
    <property type="term" value="P:glutamine biosynthetic process"/>
    <property type="evidence" value="ECO:0007669"/>
    <property type="project" value="InterPro"/>
</dbReference>
<evidence type="ECO:0000313" key="10">
    <source>
        <dbReference type="EMBL" id="TGY63428.1"/>
    </source>
</evidence>
<evidence type="ECO:0000256" key="3">
    <source>
        <dbReference type="ARBA" id="ARBA00022723"/>
    </source>
</evidence>
<keyword evidence="4" id="KW-0547">Nucleotide-binding</keyword>
<keyword evidence="5" id="KW-0067">ATP-binding</keyword>
<organism evidence="10 11">
    <name type="scientific">Muricaecibacterium torontonense</name>
    <dbReference type="NCBI Taxonomy" id="3032871"/>
    <lineage>
        <taxon>Bacteria</taxon>
        <taxon>Bacillati</taxon>
        <taxon>Actinomycetota</taxon>
        <taxon>Coriobacteriia</taxon>
        <taxon>Coriobacteriales</taxon>
        <taxon>Atopobiaceae</taxon>
        <taxon>Muricaecibacterium</taxon>
    </lineage>
</organism>
<dbReference type="SMART" id="SM01230">
    <property type="entry name" value="Gln-synt_C"/>
    <property type="match status" value="1"/>
</dbReference>
<name>A0A4S2F393_9ACTN</name>
<feature type="domain" description="GS catalytic" evidence="9">
    <location>
        <begin position="110"/>
        <end position="445"/>
    </location>
</feature>
<dbReference type="PANTHER" id="PTHR43785:SF11">
    <property type="entry name" value="GAMMA-GLUTAMYLPOLYAMINE SYNTHETASE GLNA2"/>
    <property type="match status" value="1"/>
</dbReference>
<comment type="similarity">
    <text evidence="1 6 7">Belongs to the glutamine synthetase family.</text>
</comment>
<dbReference type="Pfam" id="PF03951">
    <property type="entry name" value="Gln-synt_N"/>
    <property type="match status" value="1"/>
</dbReference>
<dbReference type="InterPro" id="IPR008146">
    <property type="entry name" value="Gln_synth_cat_dom"/>
</dbReference>
<evidence type="ECO:0000259" key="8">
    <source>
        <dbReference type="PROSITE" id="PS51986"/>
    </source>
</evidence>